<name>A0A0L7T008_9GAMM</name>
<gene>
    <name evidence="7" type="primary">pepQ</name>
    <name evidence="10" type="ORF">NG42_15820</name>
    <name evidence="11" type="ORF">NG43_14580</name>
</gene>
<accession>A0A0L7T008</accession>
<dbReference type="EMBL" id="JRXF01000023">
    <property type="protein sequence ID" value="KOC91722.1"/>
    <property type="molecule type" value="Genomic_DNA"/>
</dbReference>
<dbReference type="AlphaFoldDB" id="A0A0L7T008"/>
<feature type="binding site" evidence="7">
    <location>
        <position position="384"/>
    </location>
    <ligand>
        <name>Mn(2+)</name>
        <dbReference type="ChEBI" id="CHEBI:29035"/>
        <label>1</label>
    </ligand>
</feature>
<evidence type="ECO:0000256" key="6">
    <source>
        <dbReference type="ARBA" id="ARBA00023211"/>
    </source>
</evidence>
<keyword evidence="3 7" id="KW-0378">Hydrolase</keyword>
<evidence type="ECO:0000256" key="4">
    <source>
        <dbReference type="ARBA" id="ARBA00022997"/>
    </source>
</evidence>
<dbReference type="GO" id="GO:0004177">
    <property type="term" value="F:aminopeptidase activity"/>
    <property type="evidence" value="ECO:0007669"/>
    <property type="project" value="TreeGrafter"/>
</dbReference>
<reference evidence="12 13" key="1">
    <citation type="journal article" date="2015" name="Int. J. Syst. Evol. Microbiol.">
        <title>Erwinia iniecta sp. nov., isolated from Russian wheat aphids (Diuraphis noxia).</title>
        <authorList>
            <person name="Campillo T."/>
            <person name="Luna E."/>
            <person name="Portier P."/>
            <person name="Fischer-Le Saux M."/>
            <person name="Lapitan N."/>
            <person name="Tisserat N.A."/>
            <person name="Leach J.E."/>
        </authorList>
    </citation>
    <scope>NUCLEOTIDE SEQUENCE [LARGE SCALE GENOMIC DNA]</scope>
    <source>
        <strain evidence="10 13">B120</strain>
        <strain evidence="11 12">B149</strain>
    </source>
</reference>
<dbReference type="GO" id="GO:0016795">
    <property type="term" value="F:phosphoric triester hydrolase activity"/>
    <property type="evidence" value="ECO:0007669"/>
    <property type="project" value="InterPro"/>
</dbReference>
<feature type="binding site" evidence="7">
    <location>
        <position position="423"/>
    </location>
    <ligand>
        <name>Mn(2+)</name>
        <dbReference type="ChEBI" id="CHEBI:29035"/>
        <label>1</label>
    </ligand>
</feature>
<evidence type="ECO:0000259" key="9">
    <source>
        <dbReference type="Pfam" id="PF21216"/>
    </source>
</evidence>
<dbReference type="SUPFAM" id="SSF55920">
    <property type="entry name" value="Creatinase/aminopeptidase"/>
    <property type="match status" value="1"/>
</dbReference>
<dbReference type="RefSeq" id="WP_052900626.1">
    <property type="nucleotide sequence ID" value="NZ_JRXE01000022.1"/>
</dbReference>
<organism evidence="10 13">
    <name type="scientific">Winslowiella iniecta</name>
    <dbReference type="NCBI Taxonomy" id="1560201"/>
    <lineage>
        <taxon>Bacteria</taxon>
        <taxon>Pseudomonadati</taxon>
        <taxon>Pseudomonadota</taxon>
        <taxon>Gammaproteobacteria</taxon>
        <taxon>Enterobacterales</taxon>
        <taxon>Erwiniaceae</taxon>
        <taxon>Winslowiella</taxon>
    </lineage>
</organism>
<keyword evidence="5 7" id="KW-0482">Metalloprotease</keyword>
<evidence type="ECO:0000256" key="1">
    <source>
        <dbReference type="ARBA" id="ARBA00022670"/>
    </source>
</evidence>
<comment type="catalytic activity">
    <reaction evidence="7">
        <text>Xaa-L-Pro dipeptide + H2O = an L-alpha-amino acid + L-proline</text>
        <dbReference type="Rhea" id="RHEA:76407"/>
        <dbReference type="ChEBI" id="CHEBI:15377"/>
        <dbReference type="ChEBI" id="CHEBI:59869"/>
        <dbReference type="ChEBI" id="CHEBI:60039"/>
        <dbReference type="ChEBI" id="CHEBI:195196"/>
        <dbReference type="EC" id="3.4.13.9"/>
    </reaction>
</comment>
<comment type="similarity">
    <text evidence="7">Belongs to the peptidase M24B family. Bacterial-type prolidase subfamily.</text>
</comment>
<dbReference type="OrthoDB" id="9806388at2"/>
<feature type="domain" description="Xaa-Pro dipeptidase N-terminal" evidence="9">
    <location>
        <begin position="7"/>
        <end position="157"/>
    </location>
</feature>
<dbReference type="Pfam" id="PF00557">
    <property type="entry name" value="Peptidase_M24"/>
    <property type="match status" value="1"/>
</dbReference>
<evidence type="ECO:0000256" key="7">
    <source>
        <dbReference type="HAMAP-Rule" id="MF_01279"/>
    </source>
</evidence>
<dbReference type="GO" id="GO:0046872">
    <property type="term" value="F:metal ion binding"/>
    <property type="evidence" value="ECO:0007669"/>
    <property type="project" value="UniProtKB-KW"/>
</dbReference>
<dbReference type="NCBIfam" id="NF010133">
    <property type="entry name" value="PRK13607.1"/>
    <property type="match status" value="1"/>
</dbReference>
<feature type="domain" description="Peptidase M24" evidence="8">
    <location>
        <begin position="168"/>
        <end position="428"/>
    </location>
</feature>
<comment type="cofactor">
    <cofactor evidence="7">
        <name>Mn(2+)</name>
        <dbReference type="ChEBI" id="CHEBI:29035"/>
    </cofactor>
    <text evidence="7">Binds 2 manganese ions per subunit.</text>
</comment>
<dbReference type="EC" id="3.4.13.9" evidence="7"/>
<dbReference type="GO" id="GO:0102009">
    <property type="term" value="F:proline dipeptidase activity"/>
    <property type="evidence" value="ECO:0007669"/>
    <property type="project" value="UniProtKB-EC"/>
</dbReference>
<dbReference type="InterPro" id="IPR001131">
    <property type="entry name" value="Peptidase_M24B_aminopep-P_CS"/>
</dbReference>
<dbReference type="STRING" id="1560201.NG42_15820"/>
<dbReference type="Proteomes" id="UP000036851">
    <property type="component" value="Unassembled WGS sequence"/>
</dbReference>
<dbReference type="HAMAP" id="MF_01279">
    <property type="entry name" value="X_Pro_dipeptid"/>
    <property type="match status" value="1"/>
</dbReference>
<comment type="function">
    <text evidence="7">Splits dipeptides with a prolyl residue in the C-terminal position.</text>
</comment>
<evidence type="ECO:0000313" key="11">
    <source>
        <dbReference type="EMBL" id="KOC91722.1"/>
    </source>
</evidence>
<feature type="binding site" evidence="7">
    <location>
        <position position="246"/>
    </location>
    <ligand>
        <name>Mn(2+)</name>
        <dbReference type="ChEBI" id="CHEBI:29035"/>
        <label>2</label>
    </ligand>
</feature>
<evidence type="ECO:0000256" key="2">
    <source>
        <dbReference type="ARBA" id="ARBA00022723"/>
    </source>
</evidence>
<proteinExistence type="inferred from homology"/>
<evidence type="ECO:0000313" key="13">
    <source>
        <dbReference type="Proteomes" id="UP000037088"/>
    </source>
</evidence>
<dbReference type="GO" id="GO:0005829">
    <property type="term" value="C:cytosol"/>
    <property type="evidence" value="ECO:0007669"/>
    <property type="project" value="TreeGrafter"/>
</dbReference>
<evidence type="ECO:0000256" key="5">
    <source>
        <dbReference type="ARBA" id="ARBA00023049"/>
    </source>
</evidence>
<keyword evidence="6 7" id="KW-0464">Manganese</keyword>
<feature type="binding site" evidence="7">
    <location>
        <position position="257"/>
    </location>
    <ligand>
        <name>Mn(2+)</name>
        <dbReference type="ChEBI" id="CHEBI:29035"/>
        <label>2</label>
    </ligand>
</feature>
<feature type="binding site" evidence="7">
    <location>
        <position position="339"/>
    </location>
    <ligand>
        <name>Mn(2+)</name>
        <dbReference type="ChEBI" id="CHEBI:29035"/>
        <label>1</label>
    </ligand>
</feature>
<dbReference type="InterPro" id="IPR029149">
    <property type="entry name" value="Creatin/AminoP/Spt16_N"/>
</dbReference>
<feature type="binding site" evidence="7">
    <location>
        <position position="257"/>
    </location>
    <ligand>
        <name>Mn(2+)</name>
        <dbReference type="ChEBI" id="CHEBI:29035"/>
        <label>1</label>
    </ligand>
</feature>
<dbReference type="Pfam" id="PF21216">
    <property type="entry name" value="PepQ_N"/>
    <property type="match status" value="1"/>
</dbReference>
<dbReference type="InterPro" id="IPR048819">
    <property type="entry name" value="PepQ_N"/>
</dbReference>
<dbReference type="Gene3D" id="3.40.350.10">
    <property type="entry name" value="Creatinase/prolidase N-terminal domain"/>
    <property type="match status" value="1"/>
</dbReference>
<keyword evidence="1 7" id="KW-0645">Protease</keyword>
<dbReference type="InterPro" id="IPR036005">
    <property type="entry name" value="Creatinase/aminopeptidase-like"/>
</dbReference>
<dbReference type="Proteomes" id="UP000037088">
    <property type="component" value="Unassembled WGS sequence"/>
</dbReference>
<dbReference type="InterPro" id="IPR000994">
    <property type="entry name" value="Pept_M24"/>
</dbReference>
<evidence type="ECO:0000259" key="8">
    <source>
        <dbReference type="Pfam" id="PF00557"/>
    </source>
</evidence>
<keyword evidence="2 7" id="KW-0479">Metal-binding</keyword>
<keyword evidence="4 7" id="KW-0224">Dipeptidase</keyword>
<comment type="caution">
    <text evidence="10">The sequence shown here is derived from an EMBL/GenBank/DDBJ whole genome shotgun (WGS) entry which is preliminary data.</text>
</comment>
<dbReference type="PATRIC" id="fig|1560201.3.peg.3351"/>
<dbReference type="GO" id="GO:0008235">
    <property type="term" value="F:metalloexopeptidase activity"/>
    <property type="evidence" value="ECO:0007669"/>
    <property type="project" value="UniProtKB-UniRule"/>
</dbReference>
<dbReference type="InterPro" id="IPR052433">
    <property type="entry name" value="X-Pro_dipept-like"/>
</dbReference>
<sequence>MNSLVTLYKDHISVLQQRAQQVLARFKLDAMLIHSGELLTVFLDDHSYPFKVNPQFKAWVPVTQVPNCWLWVDGVNKPKLWFWSPVDYWHNVEPLPQSFWTDEIEIIQLKNADEIAQLLPAARQNVAYIGPVPQRATQLDIAADRVNPQGVLDYLHYHRSYKTDYELACMRQAQKVAVLGHRAAKEAFLSGMSEFDINVAYLSATGHRDTDVPYGNIVALNEHAAVLHYTQLQQQPPEQLRSFLLDAGAEYNGYAADLTRTYAAQSDSLFAELVNDLNSEELALIDTLKAGVRYTEYHEQMHQRIARLLLKHQLVKGLSEEAMVKENLTGPFLPHGLGHPLGLQVHDVAGFMQDDRGTHLAAPQQYPYLRCTRVLEPRMVLTIEPGLYFIDSLLAPWREGKFSQYFDWERIDSLKPYGGIRIEDNVVIYDNRVENMTRDLNLA</sequence>
<protein>
    <recommendedName>
        <fullName evidence="7">Xaa-Pro dipeptidase</fullName>
        <shortName evidence="7">X-Pro dipeptidase</shortName>
        <ecNumber evidence="7">3.4.13.9</ecNumber>
    </recommendedName>
    <alternativeName>
        <fullName evidence="7">Imidodipeptidase</fullName>
    </alternativeName>
    <alternativeName>
        <fullName evidence="7">Proline dipeptidase</fullName>
        <shortName evidence="7">Prolidase</shortName>
    </alternativeName>
</protein>
<evidence type="ECO:0000313" key="10">
    <source>
        <dbReference type="EMBL" id="KOC88683.1"/>
    </source>
</evidence>
<feature type="binding site" evidence="7">
    <location>
        <position position="423"/>
    </location>
    <ligand>
        <name>Mn(2+)</name>
        <dbReference type="ChEBI" id="CHEBI:29035"/>
        <label>2</label>
    </ligand>
</feature>
<evidence type="ECO:0000313" key="12">
    <source>
        <dbReference type="Proteomes" id="UP000036851"/>
    </source>
</evidence>
<dbReference type="InterPro" id="IPR022846">
    <property type="entry name" value="X_Pro_dipept"/>
</dbReference>
<evidence type="ECO:0000256" key="3">
    <source>
        <dbReference type="ARBA" id="ARBA00022801"/>
    </source>
</evidence>
<dbReference type="Gene3D" id="3.90.230.10">
    <property type="entry name" value="Creatinase/methionine aminopeptidase superfamily"/>
    <property type="match status" value="1"/>
</dbReference>
<dbReference type="GO" id="GO:0006508">
    <property type="term" value="P:proteolysis"/>
    <property type="evidence" value="ECO:0007669"/>
    <property type="project" value="UniProtKB-KW"/>
</dbReference>
<keyword evidence="13" id="KW-1185">Reference proteome</keyword>
<dbReference type="PROSITE" id="PS00491">
    <property type="entry name" value="PROLINE_PEPTIDASE"/>
    <property type="match status" value="1"/>
</dbReference>
<dbReference type="PANTHER" id="PTHR43226:SF8">
    <property type="entry name" value="XAA-PRO DIPEPTIDASE"/>
    <property type="match status" value="1"/>
</dbReference>
<dbReference type="PANTHER" id="PTHR43226">
    <property type="entry name" value="XAA-PRO AMINOPEPTIDASE 3"/>
    <property type="match status" value="1"/>
</dbReference>
<dbReference type="EMBL" id="JRXE01000022">
    <property type="protein sequence ID" value="KOC88683.1"/>
    <property type="molecule type" value="Genomic_DNA"/>
</dbReference>